<name>A0ACC2VUS0_9TREE</name>
<evidence type="ECO:0000313" key="2">
    <source>
        <dbReference type="Proteomes" id="UP001241377"/>
    </source>
</evidence>
<organism evidence="1 2">
    <name type="scientific">Naganishia cerealis</name>
    <dbReference type="NCBI Taxonomy" id="610337"/>
    <lineage>
        <taxon>Eukaryota</taxon>
        <taxon>Fungi</taxon>
        <taxon>Dikarya</taxon>
        <taxon>Basidiomycota</taxon>
        <taxon>Agaricomycotina</taxon>
        <taxon>Tremellomycetes</taxon>
        <taxon>Filobasidiales</taxon>
        <taxon>Filobasidiaceae</taxon>
        <taxon>Naganishia</taxon>
    </lineage>
</organism>
<keyword evidence="2" id="KW-1185">Reference proteome</keyword>
<dbReference type="Proteomes" id="UP001241377">
    <property type="component" value="Unassembled WGS sequence"/>
</dbReference>
<proteinExistence type="predicted"/>
<sequence>MLALDLDIPVSYNIPVTILSAIVAILATFTTFGYELVVHYIHKLRRKAELKKMMQPRHSSESQRVFPPHPQLDSAAGLENMEAYDSVSPMSELPPDLSGLTKPFGTTTTSRRRWTGPNHSEENFVRYHLAPSKESDYPADNIHVTTTTTLRSSITSAQNLSPLGWNADQARLGSVVHFEDSPRIEESSALTMGNLPSYLHLLGIHAESGSTPSASDSSHPDPFAFERSSNGSMSSETMTTLFGPGAGKPWTSGDELSQSGSGGASILKLAKVVVTKFTWKVMVKGVLMGLAVVSMHYTGMLAMKMDGMIIWNWWLVALSILDACLVCMIAIIFTHTVTSSRDELMEAIRTKRALWRTMAEKEAAVRSDKMKMEFISVASHEIRTPLHVIAGYVDLLAQTELTQEQQEYIAALRSGCSSIRLITSDVLDFAKLQNPNAESRARSAEIDIRKIAMDVVQGCSSSTYIASVRSIPSKDGSSCDAPGDRPDIILEVDPEVPTAVFLDEVYVTRILMNLLNNALKFCSDGYILVRISMSDITNEGEPSMCISVRDTGIGIAKSFQSNIFAPFRQADTSLTRKHTGTGLGLAICRQLATSMHGNMAIWSQQGEDAGTELTVYLPLDLSTRSPSEGLSKERQPLHLDNPLSTRRLIRESPTHLSVGLLTRSRKKQDMLAETLRTYGFQVEDLLIHSISRSKPLDRAWIDFEALGMYPDKISQLFAMPSLQVFILCENAGVSANDSRILELTSSGAMVMLMPRPLNLTDASKWIRNPALAASFGGRGLTSGPGGSVGSQSTPLSTISVTSPSSTTPQDERTVAGLINGGAQPRVLLVDDNLVSIQKHTCATALLTALNMISDQSAAWGTASFEDEVCCGHRRER</sequence>
<reference evidence="1" key="1">
    <citation type="submission" date="2023-04" db="EMBL/GenBank/DDBJ databases">
        <title>Draft Genome sequencing of Naganishia species isolated from polar environments using Oxford Nanopore Technology.</title>
        <authorList>
            <person name="Leo P."/>
            <person name="Venkateswaran K."/>
        </authorList>
    </citation>
    <scope>NUCLEOTIDE SEQUENCE</scope>
    <source>
        <strain evidence="1">MNA-CCFEE 5261</strain>
    </source>
</reference>
<accession>A0ACC2VUS0</accession>
<evidence type="ECO:0000313" key="1">
    <source>
        <dbReference type="EMBL" id="KAJ9102873.1"/>
    </source>
</evidence>
<gene>
    <name evidence="1" type="ORF">QFC19_004601</name>
</gene>
<protein>
    <submittedName>
        <fullName evidence="1">Uncharacterized protein</fullName>
    </submittedName>
</protein>
<comment type="caution">
    <text evidence="1">The sequence shown here is derived from an EMBL/GenBank/DDBJ whole genome shotgun (WGS) entry which is preliminary data.</text>
</comment>
<dbReference type="EMBL" id="JASBWR010000049">
    <property type="protein sequence ID" value="KAJ9102873.1"/>
    <property type="molecule type" value="Genomic_DNA"/>
</dbReference>